<sequence>MNIAMFRKVFSERGGITVSSIHGVKGAEYDVEIAYGLLDGMLPHFTDADQDGSARKLLHMICSRARKTST</sequence>
<keyword evidence="1" id="KW-0067">ATP-binding</keyword>
<organism evidence="1">
    <name type="scientific">Ochrobactrum sp. LM19</name>
    <dbReference type="NCBI Taxonomy" id="1449781"/>
    <lineage>
        <taxon>Bacteria</taxon>
        <taxon>Pseudomonadati</taxon>
        <taxon>Pseudomonadota</taxon>
        <taxon>Alphaproteobacteria</taxon>
        <taxon>Hyphomicrobiales</taxon>
        <taxon>Brucellaceae</taxon>
        <taxon>Brucella/Ochrobactrum group</taxon>
        <taxon>Ochrobactrum</taxon>
    </lineage>
</organism>
<dbReference type="Gene3D" id="3.40.50.300">
    <property type="entry name" value="P-loop containing nucleotide triphosphate hydrolases"/>
    <property type="match status" value="1"/>
</dbReference>
<proteinExistence type="predicted"/>
<evidence type="ECO:0000313" key="1">
    <source>
        <dbReference type="EMBL" id="AJW29882.1"/>
    </source>
</evidence>
<dbReference type="GO" id="GO:0004386">
    <property type="term" value="F:helicase activity"/>
    <property type="evidence" value="ECO:0007669"/>
    <property type="project" value="UniProtKB-KW"/>
</dbReference>
<reference evidence="1" key="1">
    <citation type="submission" date="2014-09" db="EMBL/GenBank/DDBJ databases">
        <title>The mobilome of the heavy metals and metalloids hypertolerant bacteria from the Lubin copper mine (Poland).</title>
        <authorList>
            <person name="Dziewit L."/>
            <person name="Bartosik D."/>
        </authorList>
    </citation>
    <scope>NUCLEOTIDE SEQUENCE</scope>
    <source>
        <plasmid evidence="1">pLM19O1</plasmid>
    </source>
</reference>
<dbReference type="SUPFAM" id="SSF52540">
    <property type="entry name" value="P-loop containing nucleoside triphosphate hydrolases"/>
    <property type="match status" value="1"/>
</dbReference>
<keyword evidence="1" id="KW-0378">Hydrolase</keyword>
<geneLocation type="plasmid" evidence="1">
    <name>pLM19O1</name>
</geneLocation>
<dbReference type="InterPro" id="IPR027417">
    <property type="entry name" value="P-loop_NTPase"/>
</dbReference>
<gene>
    <name evidence="1" type="ORF">pLM19O1_p12</name>
</gene>
<accession>A0A0D5A022</accession>
<keyword evidence="1" id="KW-0547">Nucleotide-binding</keyword>
<dbReference type="EMBL" id="KM659091">
    <property type="protein sequence ID" value="AJW29882.1"/>
    <property type="molecule type" value="Genomic_DNA"/>
</dbReference>
<keyword evidence="1" id="KW-0347">Helicase</keyword>
<name>A0A0D5A022_9HYPH</name>
<protein>
    <submittedName>
        <fullName evidence="1">ATP-dependent DNA helicase</fullName>
    </submittedName>
</protein>
<dbReference type="AlphaFoldDB" id="A0A0D5A022"/>
<keyword evidence="1" id="KW-0614">Plasmid</keyword>